<name>A0ABN8ZSS2_RANTA</name>
<sequence>MTNHPTFVFLPEPENLIGGKQVIFNVRELLGLEGLWCSTKEILRFRVGQDGGPSRGTREERCDCQRCSRACWTGARHVPRPWVRVGPRTPALQHSLADGPRLRRNVPDTAVGPRLPGRGPGSPGTCGRRVPATPRLSRVRGAPSPAQASLDRVLRPLPGRAGVGPASPRPPTLHTAPALALTGLGRCPARAFPGGPWRFRTRDSGRGVSQHRPENGRRRLGSAGPSRPRRGVGDATRPGRGLLGLSRGPGSGAPTSESRTRPRED</sequence>
<accession>A0ABN8ZSS2</accession>
<evidence type="ECO:0000256" key="1">
    <source>
        <dbReference type="SAM" id="MobiDB-lite"/>
    </source>
</evidence>
<feature type="compositionally biased region" description="Basic and acidic residues" evidence="1">
    <location>
        <begin position="200"/>
        <end position="217"/>
    </location>
</feature>
<organism evidence="2 3">
    <name type="scientific">Rangifer tarandus platyrhynchus</name>
    <name type="common">Svalbard reindeer</name>
    <dbReference type="NCBI Taxonomy" id="3082113"/>
    <lineage>
        <taxon>Eukaryota</taxon>
        <taxon>Metazoa</taxon>
        <taxon>Chordata</taxon>
        <taxon>Craniata</taxon>
        <taxon>Vertebrata</taxon>
        <taxon>Euteleostomi</taxon>
        <taxon>Mammalia</taxon>
        <taxon>Eutheria</taxon>
        <taxon>Laurasiatheria</taxon>
        <taxon>Artiodactyla</taxon>
        <taxon>Ruminantia</taxon>
        <taxon>Pecora</taxon>
        <taxon>Cervidae</taxon>
        <taxon>Odocoileinae</taxon>
        <taxon>Rangifer</taxon>
    </lineage>
</organism>
<evidence type="ECO:0000313" key="3">
    <source>
        <dbReference type="Proteomes" id="UP001176941"/>
    </source>
</evidence>
<keyword evidence="3" id="KW-1185">Reference proteome</keyword>
<dbReference type="Proteomes" id="UP001176941">
    <property type="component" value="Chromosome 5"/>
</dbReference>
<feature type="region of interest" description="Disordered" evidence="1">
    <location>
        <begin position="91"/>
        <end position="176"/>
    </location>
</feature>
<feature type="region of interest" description="Disordered" evidence="1">
    <location>
        <begin position="192"/>
        <end position="265"/>
    </location>
</feature>
<feature type="compositionally biased region" description="Low complexity" evidence="1">
    <location>
        <begin position="238"/>
        <end position="248"/>
    </location>
</feature>
<evidence type="ECO:0000313" key="2">
    <source>
        <dbReference type="EMBL" id="CAI9175827.1"/>
    </source>
</evidence>
<gene>
    <name evidence="2" type="ORF">MRATA1EN1_LOCUS24789</name>
</gene>
<protein>
    <submittedName>
        <fullName evidence="2">Uncharacterized protein</fullName>
    </submittedName>
</protein>
<reference evidence="2" key="1">
    <citation type="submission" date="2023-04" db="EMBL/GenBank/DDBJ databases">
        <authorList>
            <consortium name="ELIXIR-Norway"/>
        </authorList>
    </citation>
    <scope>NUCLEOTIDE SEQUENCE [LARGE SCALE GENOMIC DNA]</scope>
</reference>
<dbReference type="EMBL" id="OX459941">
    <property type="protein sequence ID" value="CAI9175827.1"/>
    <property type="molecule type" value="Genomic_DNA"/>
</dbReference>
<proteinExistence type="predicted"/>